<dbReference type="NCBIfam" id="NF004396">
    <property type="entry name" value="PRK05753.1"/>
    <property type="match status" value="1"/>
</dbReference>
<dbReference type="SUPFAM" id="SSF54534">
    <property type="entry name" value="FKBP-like"/>
    <property type="match status" value="1"/>
</dbReference>
<dbReference type="InterPro" id="IPR023459">
    <property type="entry name" value="Tscrpt_elong_fac_GreA/B_fam"/>
</dbReference>
<evidence type="ECO:0000259" key="1">
    <source>
        <dbReference type="Pfam" id="PF01272"/>
    </source>
</evidence>
<accession>A0ABT2LJZ6</accession>
<dbReference type="Pfam" id="PF01272">
    <property type="entry name" value="GreA_GreB"/>
    <property type="match status" value="1"/>
</dbReference>
<dbReference type="PANTHER" id="PTHR30437">
    <property type="entry name" value="TRANSCRIPTION ELONGATION FACTOR GREA"/>
    <property type="match status" value="1"/>
</dbReference>
<dbReference type="Gene3D" id="3.10.50.30">
    <property type="entry name" value="Transcription elongation factor, GreA/GreB, C-terminal domain"/>
    <property type="match status" value="1"/>
</dbReference>
<dbReference type="Proteomes" id="UP001320831">
    <property type="component" value="Unassembled WGS sequence"/>
</dbReference>
<comment type="caution">
    <text evidence="3">The sequence shown here is derived from an EMBL/GenBank/DDBJ whole genome shotgun (WGS) entry which is preliminary data.</text>
</comment>
<dbReference type="Pfam" id="PF14760">
    <property type="entry name" value="Rnk_N"/>
    <property type="match status" value="1"/>
</dbReference>
<dbReference type="RefSeq" id="WP_260901248.1">
    <property type="nucleotide sequence ID" value="NZ_JAOCZP010000002.1"/>
</dbReference>
<keyword evidence="3" id="KW-0808">Transferase</keyword>
<keyword evidence="4" id="KW-1185">Reference proteome</keyword>
<dbReference type="Gene3D" id="1.10.286.20">
    <property type="match status" value="1"/>
</dbReference>
<reference evidence="3 4" key="1">
    <citation type="submission" date="2022-09" db="EMBL/GenBank/DDBJ databases">
        <title>Chelativorans salina sp. nov., a novel slightly halophilic bacterium isolated from a saline lake sediment enrichment.</title>
        <authorList>
            <person name="Gao L."/>
            <person name="Fang B.-Z."/>
            <person name="Li W.-J."/>
        </authorList>
    </citation>
    <scope>NUCLEOTIDE SEQUENCE [LARGE SCALE GENOMIC DNA]</scope>
    <source>
        <strain evidence="3 4">EGI FJ00035</strain>
    </source>
</reference>
<keyword evidence="3" id="KW-0418">Kinase</keyword>
<dbReference type="InterPro" id="IPR029462">
    <property type="entry name" value="Rnk_N"/>
</dbReference>
<protein>
    <submittedName>
        <fullName evidence="3">Nucleoside diphosphate kinase regulator</fullName>
    </submittedName>
</protein>
<feature type="domain" description="Transcription elongation factor GreA/GreB C-terminal" evidence="1">
    <location>
        <begin position="55"/>
        <end position="129"/>
    </location>
</feature>
<dbReference type="InterPro" id="IPR036953">
    <property type="entry name" value="GreA/GreB_C_sf"/>
</dbReference>
<dbReference type="InterPro" id="IPR001437">
    <property type="entry name" value="Tscrpt_elong_fac_GreA/B_C"/>
</dbReference>
<feature type="domain" description="Regulator of nucleoside diphosphate kinase N-terminal" evidence="2">
    <location>
        <begin position="9"/>
        <end position="49"/>
    </location>
</feature>
<dbReference type="GO" id="GO:0016301">
    <property type="term" value="F:kinase activity"/>
    <property type="evidence" value="ECO:0007669"/>
    <property type="project" value="UniProtKB-KW"/>
</dbReference>
<evidence type="ECO:0000259" key="2">
    <source>
        <dbReference type="Pfam" id="PF14760"/>
    </source>
</evidence>
<sequence>MQKKVGRKPKIIVSRTDHDRLLGLATAMEEHDPVFAETMIAELERARVVEDSALPETVVRMGSTLTYTADEAPPTTVTLVFPVEADITEGKISVTTPVGAVLVGLSAGQSIDWTARNGRTHRLTVTDVRQPVKKAS</sequence>
<evidence type="ECO:0000313" key="4">
    <source>
        <dbReference type="Proteomes" id="UP001320831"/>
    </source>
</evidence>
<evidence type="ECO:0000313" key="3">
    <source>
        <dbReference type="EMBL" id="MCT7374747.1"/>
    </source>
</evidence>
<gene>
    <name evidence="3" type="primary">rnk</name>
    <name evidence="3" type="ORF">N5A92_06825</name>
</gene>
<organism evidence="3 4">
    <name type="scientific">Chelativorans salis</name>
    <dbReference type="NCBI Taxonomy" id="2978478"/>
    <lineage>
        <taxon>Bacteria</taxon>
        <taxon>Pseudomonadati</taxon>
        <taxon>Pseudomonadota</taxon>
        <taxon>Alphaproteobacteria</taxon>
        <taxon>Hyphomicrobiales</taxon>
        <taxon>Phyllobacteriaceae</taxon>
        <taxon>Chelativorans</taxon>
    </lineage>
</organism>
<dbReference type="PANTHER" id="PTHR30437:SF5">
    <property type="entry name" value="REGULATOR OF NUCLEOSIDE DIPHOSPHATE KINASE"/>
    <property type="match status" value="1"/>
</dbReference>
<dbReference type="EMBL" id="JAOCZP010000002">
    <property type="protein sequence ID" value="MCT7374747.1"/>
    <property type="molecule type" value="Genomic_DNA"/>
</dbReference>
<name>A0ABT2LJZ6_9HYPH</name>
<proteinExistence type="predicted"/>